<dbReference type="InterPro" id="IPR018800">
    <property type="entry name" value="PRCC"/>
</dbReference>
<evidence type="ECO:0000313" key="4">
    <source>
        <dbReference type="Proteomes" id="UP000320762"/>
    </source>
</evidence>
<comment type="caution">
    <text evidence="3">The sequence shown here is derived from an EMBL/GenBank/DDBJ whole genome shotgun (WGS) entry which is preliminary data.</text>
</comment>
<keyword evidence="4" id="KW-1185">Reference proteome</keyword>
<feature type="region of interest" description="Disordered" evidence="2">
    <location>
        <begin position="1"/>
        <end position="183"/>
    </location>
</feature>
<dbReference type="STRING" id="97359.A0A550BUJ1"/>
<sequence length="399" mass="42666">MALGLEGYGSGSDSDSDVEATPAMPTNKRPAPQSPSSSKLALPPPKASQPRTGTRKVKIGLPSLKPVADDEDDFESEKPPAKKPRLTPGAGGKSALLSMLPAPKEKNPKPPAPERVLGGGRGQGLVFHTRSSTSAVDVEADDADEQSASVPPPAASHSAPEPTPSASAPPSMFMPTSLKKGRANISLEEHGVSRSTAKPPVIPAAPVVDFFSLGSTSRTGAPSTSATSPSVFAIPSRSAAPEVPTFQPPEPTPNDPYPGYYQLPSGKWEAHDAEYYQRFYKKWQADYNAHVRALEKGQVRGFEDMDEAQMGEVDAAKEMERAKVEVKAREERKALSLGAASYTEQPKMKITASKLSGVARSRHQLATMLHEAYSNREALEEKIAEGRRNRKEAGNKYGF</sequence>
<dbReference type="AlphaFoldDB" id="A0A550BUJ1"/>
<dbReference type="Pfam" id="PF10253">
    <property type="entry name" value="PRCC"/>
    <property type="match status" value="1"/>
</dbReference>
<evidence type="ECO:0000313" key="3">
    <source>
        <dbReference type="EMBL" id="TRM56217.1"/>
    </source>
</evidence>
<dbReference type="EMBL" id="VDMD01000077">
    <property type="protein sequence ID" value="TRM56217.1"/>
    <property type="molecule type" value="Genomic_DNA"/>
</dbReference>
<feature type="compositionally biased region" description="Gly residues" evidence="2">
    <location>
        <begin position="1"/>
        <end position="10"/>
    </location>
</feature>
<feature type="coiled-coil region" evidence="1">
    <location>
        <begin position="369"/>
        <end position="396"/>
    </location>
</feature>
<keyword evidence="1" id="KW-0175">Coiled coil</keyword>
<accession>A0A550BUJ1</accession>
<dbReference type="PANTHER" id="PTHR13621">
    <property type="entry name" value="PROLINE-RICH PROTEIN PRCC"/>
    <property type="match status" value="1"/>
</dbReference>
<gene>
    <name evidence="3" type="ORF">BD626DRAFT_520395</name>
</gene>
<dbReference type="OrthoDB" id="2555634at2759"/>
<dbReference type="PANTHER" id="PTHR13621:SF2">
    <property type="entry name" value="PROLINE-RICH PROTEIN PRCC"/>
    <property type="match status" value="1"/>
</dbReference>
<dbReference type="Proteomes" id="UP000320762">
    <property type="component" value="Unassembled WGS sequence"/>
</dbReference>
<feature type="compositionally biased region" description="Low complexity" evidence="2">
    <location>
        <begin position="30"/>
        <end position="41"/>
    </location>
</feature>
<name>A0A550BUJ1_9AGAR</name>
<dbReference type="GO" id="GO:0005634">
    <property type="term" value="C:nucleus"/>
    <property type="evidence" value="ECO:0007669"/>
    <property type="project" value="TreeGrafter"/>
</dbReference>
<reference evidence="3 4" key="1">
    <citation type="journal article" date="2019" name="New Phytol.">
        <title>Comparative genomics reveals unique wood-decay strategies and fruiting body development in the Schizophyllaceae.</title>
        <authorList>
            <person name="Almasi E."/>
            <person name="Sahu N."/>
            <person name="Krizsan K."/>
            <person name="Balint B."/>
            <person name="Kovacs G.M."/>
            <person name="Kiss B."/>
            <person name="Cseklye J."/>
            <person name="Drula E."/>
            <person name="Henrissat B."/>
            <person name="Nagy I."/>
            <person name="Chovatia M."/>
            <person name="Adam C."/>
            <person name="LaButti K."/>
            <person name="Lipzen A."/>
            <person name="Riley R."/>
            <person name="Grigoriev I.V."/>
            <person name="Nagy L.G."/>
        </authorList>
    </citation>
    <scope>NUCLEOTIDE SEQUENCE [LARGE SCALE GENOMIC DNA]</scope>
    <source>
        <strain evidence="3 4">NL-1724</strain>
    </source>
</reference>
<feature type="compositionally biased region" description="Low complexity" evidence="2">
    <location>
        <begin position="155"/>
        <end position="171"/>
    </location>
</feature>
<protein>
    <submittedName>
        <fullName evidence="3">Mitotic checkpoint regulator, MAD2B-interacting-domain-containing protein</fullName>
    </submittedName>
</protein>
<evidence type="ECO:0000256" key="2">
    <source>
        <dbReference type="SAM" id="MobiDB-lite"/>
    </source>
</evidence>
<evidence type="ECO:0000256" key="1">
    <source>
        <dbReference type="SAM" id="Coils"/>
    </source>
</evidence>
<proteinExistence type="predicted"/>
<organism evidence="3 4">
    <name type="scientific">Schizophyllum amplum</name>
    <dbReference type="NCBI Taxonomy" id="97359"/>
    <lineage>
        <taxon>Eukaryota</taxon>
        <taxon>Fungi</taxon>
        <taxon>Dikarya</taxon>
        <taxon>Basidiomycota</taxon>
        <taxon>Agaricomycotina</taxon>
        <taxon>Agaricomycetes</taxon>
        <taxon>Agaricomycetidae</taxon>
        <taxon>Agaricales</taxon>
        <taxon>Schizophyllaceae</taxon>
        <taxon>Schizophyllum</taxon>
    </lineage>
</organism>